<dbReference type="EMBL" id="LSBI01000029">
    <property type="protein sequence ID" value="OAQ63827.1"/>
    <property type="molecule type" value="Genomic_DNA"/>
</dbReference>
<keyword evidence="1" id="KW-0238">DNA-binding</keyword>
<keyword evidence="3" id="KW-0378">Hydrolase</keyword>
<dbReference type="AlphaFoldDB" id="A0A179FEL4"/>
<dbReference type="GO" id="GO:0004519">
    <property type="term" value="F:endonuclease activity"/>
    <property type="evidence" value="ECO:0007669"/>
    <property type="project" value="UniProtKB-KW"/>
</dbReference>
<protein>
    <submittedName>
        <fullName evidence="3">DDE superfamily endonuclease, CENP-B-like protein</fullName>
    </submittedName>
</protein>
<accession>A0A179FEL4</accession>
<organism evidence="3 4">
    <name type="scientific">Purpureocillium lilacinum</name>
    <name type="common">Paecilomyces lilacinus</name>
    <dbReference type="NCBI Taxonomy" id="33203"/>
    <lineage>
        <taxon>Eukaryota</taxon>
        <taxon>Fungi</taxon>
        <taxon>Dikarya</taxon>
        <taxon>Ascomycota</taxon>
        <taxon>Pezizomycotina</taxon>
        <taxon>Sordariomycetes</taxon>
        <taxon>Hypocreomycetidae</taxon>
        <taxon>Hypocreales</taxon>
        <taxon>Ophiocordycipitaceae</taxon>
        <taxon>Purpureocillium</taxon>
    </lineage>
</organism>
<proteinExistence type="predicted"/>
<keyword evidence="3" id="KW-0540">Nuclease</keyword>
<dbReference type="Proteomes" id="UP000078340">
    <property type="component" value="Unassembled WGS sequence"/>
</dbReference>
<dbReference type="OMA" id="MIYGISR"/>
<keyword evidence="3" id="KW-0255">Endonuclease</keyword>
<dbReference type="Pfam" id="PF03221">
    <property type="entry name" value="HTH_Tnp_Tc5"/>
    <property type="match status" value="1"/>
</dbReference>
<feature type="domain" description="HTH CENPB-type" evidence="2">
    <location>
        <begin position="47"/>
        <end position="112"/>
    </location>
</feature>
<reference evidence="3 4" key="1">
    <citation type="submission" date="2016-02" db="EMBL/GenBank/DDBJ databases">
        <title>Biosynthesis of antibiotic leucinostatins and their inhibition on Phytophthora in bio-control Purpureocillium lilacinum.</title>
        <authorList>
            <person name="Wang G."/>
            <person name="Liu Z."/>
            <person name="Lin R."/>
            <person name="Li E."/>
            <person name="Mao Z."/>
            <person name="Ling J."/>
            <person name="Yin W."/>
            <person name="Xie B."/>
        </authorList>
    </citation>
    <scope>NUCLEOTIDE SEQUENCE [LARGE SCALE GENOMIC DNA]</scope>
    <source>
        <strain evidence="3">PLFJ-1</strain>
    </source>
</reference>
<comment type="caution">
    <text evidence="3">The sequence shown here is derived from an EMBL/GenBank/DDBJ whole genome shotgun (WGS) entry which is preliminary data.</text>
</comment>
<dbReference type="InterPro" id="IPR006600">
    <property type="entry name" value="HTH_CenpB_DNA-bd_dom"/>
</dbReference>
<gene>
    <name evidence="3" type="ORF">VFPFJ_11357</name>
</gene>
<name>A0A179FEL4_PURLI</name>
<evidence type="ECO:0000313" key="4">
    <source>
        <dbReference type="Proteomes" id="UP000078340"/>
    </source>
</evidence>
<sequence length="139" mass="16351">MAPIDEALDFLKSSVSVNYAETARRFNCDETTLRRRHQGKQRSRRDADRLYKSRLSKQQERDLIAYIHKLSSRGIPPTLPMIKNFAQDIAKIEVGKNWPYSFVRRNRDKLGCTWFDGLDMARRKADSASRYKDYFELVS</sequence>
<dbReference type="GO" id="GO:0003677">
    <property type="term" value="F:DNA binding"/>
    <property type="evidence" value="ECO:0007669"/>
    <property type="project" value="UniProtKB-KW"/>
</dbReference>
<evidence type="ECO:0000259" key="2">
    <source>
        <dbReference type="PROSITE" id="PS51253"/>
    </source>
</evidence>
<evidence type="ECO:0000313" key="3">
    <source>
        <dbReference type="EMBL" id="OAQ63827.1"/>
    </source>
</evidence>
<evidence type="ECO:0000256" key="1">
    <source>
        <dbReference type="ARBA" id="ARBA00023125"/>
    </source>
</evidence>
<dbReference type="PROSITE" id="PS51253">
    <property type="entry name" value="HTH_CENPB"/>
    <property type="match status" value="1"/>
</dbReference>
<dbReference type="SMART" id="SM00674">
    <property type="entry name" value="CENPB"/>
    <property type="match status" value="1"/>
</dbReference>